<dbReference type="InterPro" id="IPR002553">
    <property type="entry name" value="Clathrin/coatomer_adapt-like_N"/>
</dbReference>
<dbReference type="SMART" id="SM00567">
    <property type="entry name" value="EZ_HEAT"/>
    <property type="match status" value="8"/>
</dbReference>
<dbReference type="PANTHER" id="PTHR12697:SF5">
    <property type="entry name" value="DEOXYHYPUSINE HYDROXYLASE"/>
    <property type="match status" value="1"/>
</dbReference>
<comment type="caution">
    <text evidence="2">The sequence shown here is derived from an EMBL/GenBank/DDBJ whole genome shotgun (WGS) entry which is preliminary data.</text>
</comment>
<dbReference type="SUPFAM" id="SSF48371">
    <property type="entry name" value="ARM repeat"/>
    <property type="match status" value="1"/>
</dbReference>
<dbReference type="GO" id="GO:0016491">
    <property type="term" value="F:oxidoreductase activity"/>
    <property type="evidence" value="ECO:0007669"/>
    <property type="project" value="TreeGrafter"/>
</dbReference>
<dbReference type="InterPro" id="IPR011989">
    <property type="entry name" value="ARM-like"/>
</dbReference>
<protein>
    <recommendedName>
        <fullName evidence="1">Clathrin/coatomer adaptor adaptin-like N-terminal domain-containing protein</fullName>
    </recommendedName>
</protein>
<proteinExistence type="predicted"/>
<evidence type="ECO:0000313" key="2">
    <source>
        <dbReference type="EMBL" id="CAF4166991.1"/>
    </source>
</evidence>
<dbReference type="Pfam" id="PF01602">
    <property type="entry name" value="Adaptin_N"/>
    <property type="match status" value="1"/>
</dbReference>
<reference evidence="2" key="1">
    <citation type="submission" date="2021-02" db="EMBL/GenBank/DDBJ databases">
        <authorList>
            <person name="Nowell W R."/>
        </authorList>
    </citation>
    <scope>NUCLEOTIDE SEQUENCE</scope>
</reference>
<dbReference type="EMBL" id="CAJOAY010007462">
    <property type="protein sequence ID" value="CAF4166991.1"/>
    <property type="molecule type" value="Genomic_DNA"/>
</dbReference>
<dbReference type="AlphaFoldDB" id="A0A819ZDI5"/>
<dbReference type="GO" id="GO:0006886">
    <property type="term" value="P:intracellular protein transport"/>
    <property type="evidence" value="ECO:0007669"/>
    <property type="project" value="InterPro"/>
</dbReference>
<dbReference type="GO" id="GO:0030117">
    <property type="term" value="C:membrane coat"/>
    <property type="evidence" value="ECO:0007669"/>
    <property type="project" value="InterPro"/>
</dbReference>
<dbReference type="Proteomes" id="UP000663881">
    <property type="component" value="Unassembled WGS sequence"/>
</dbReference>
<dbReference type="InterPro" id="IPR004155">
    <property type="entry name" value="PBS_lyase_HEAT"/>
</dbReference>
<organism evidence="2 3">
    <name type="scientific">Adineta steineri</name>
    <dbReference type="NCBI Taxonomy" id="433720"/>
    <lineage>
        <taxon>Eukaryota</taxon>
        <taxon>Metazoa</taxon>
        <taxon>Spiralia</taxon>
        <taxon>Gnathifera</taxon>
        <taxon>Rotifera</taxon>
        <taxon>Eurotatoria</taxon>
        <taxon>Bdelloidea</taxon>
        <taxon>Adinetida</taxon>
        <taxon>Adinetidae</taxon>
        <taxon>Adineta</taxon>
    </lineage>
</organism>
<sequence length="705" mass="77862">FEKELAFLENLAFNGMKSNTIILRPNLLRKALNEEKVSLYDHPHILNMGILKSFNKQGINTQIETDKDHYFVHLSFQEYFTARYLIKALKEHSVHQEEIKFIQREKYNQRYAVVFTFLSGLFSEADTNTCLNIFWDLILTPPIDLVGIRHMQLVISCIEETSNQSTIPQHTILLGWIAKCIERSLSTENKIIRKCLAQSLRRAPSVVCSQTVINAIIHLLQNNDSNIRTTVLSFISKINNSDLAVGLVNLVTIALDDKDAMVRYNAYQAFGNIGRKAATNQVINTLVSALQGEISSVISNTSGAVGTVDRKAATNEAIAKLISALEHENEWMRENVCQALGNIGEKAATNEVINKLVGALEDYSVSVRSSACQALGNIGEKVATNEVINKLVNALEDEIAIVRSSACRALGKIGAKAAMNEVITKLVNTLEDNSDDVRWDCCSALGNIGEIAATNEVITKLVSTLEDKSEWVRSSACKALGKMGEKATTNEVITKLVSALEDQSERVRVSTCQAFGDFGEKAATNEVITKLVNALEDKSEWVRSSACGALGKMGEKTATNEVITKLVNRRDADGQLSSEAAYAIDDIFRLSAVMIAFGPLLILKLCGSGRPLDCLKNVSLDELIRKFFDTQDADWLLTAIEITLRKSAAVSINEDKLMVYDNGEPIELRVPNLKLQNELIEAFTKKAKALHLSFGHPQIYETNVS</sequence>
<feature type="domain" description="Clathrin/coatomer adaptor adaptin-like N-terminal" evidence="1">
    <location>
        <begin position="322"/>
        <end position="561"/>
    </location>
</feature>
<gene>
    <name evidence="2" type="ORF">OKA104_LOCUS39112</name>
</gene>
<dbReference type="PANTHER" id="PTHR12697">
    <property type="entry name" value="PBS LYASE HEAT-LIKE PROTEIN"/>
    <property type="match status" value="1"/>
</dbReference>
<dbReference type="GO" id="GO:0016192">
    <property type="term" value="P:vesicle-mediated transport"/>
    <property type="evidence" value="ECO:0007669"/>
    <property type="project" value="InterPro"/>
</dbReference>
<name>A0A819ZDI5_9BILA</name>
<accession>A0A819ZDI5</accession>
<feature type="non-terminal residue" evidence="2">
    <location>
        <position position="1"/>
    </location>
</feature>
<evidence type="ECO:0000313" key="3">
    <source>
        <dbReference type="Proteomes" id="UP000663881"/>
    </source>
</evidence>
<evidence type="ECO:0000259" key="1">
    <source>
        <dbReference type="Pfam" id="PF01602"/>
    </source>
</evidence>
<dbReference type="Gene3D" id="1.25.10.10">
    <property type="entry name" value="Leucine-rich Repeat Variant"/>
    <property type="match status" value="3"/>
</dbReference>
<dbReference type="InterPro" id="IPR016024">
    <property type="entry name" value="ARM-type_fold"/>
</dbReference>